<keyword evidence="2" id="KW-1185">Reference proteome</keyword>
<comment type="caution">
    <text evidence="1">The sequence shown here is derived from an EMBL/GenBank/DDBJ whole genome shotgun (WGS) entry which is preliminary data.</text>
</comment>
<evidence type="ECO:0000313" key="1">
    <source>
        <dbReference type="EMBL" id="KAH7945168.1"/>
    </source>
</evidence>
<dbReference type="EMBL" id="CM023475">
    <property type="protein sequence ID" value="KAH7945168.1"/>
    <property type="molecule type" value="Genomic_DNA"/>
</dbReference>
<name>A0ACB8CJR2_DERSI</name>
<protein>
    <submittedName>
        <fullName evidence="1">Uncharacterized protein</fullName>
    </submittedName>
</protein>
<organism evidence="1 2">
    <name type="scientific">Dermacentor silvarum</name>
    <name type="common">Tick</name>
    <dbReference type="NCBI Taxonomy" id="543639"/>
    <lineage>
        <taxon>Eukaryota</taxon>
        <taxon>Metazoa</taxon>
        <taxon>Ecdysozoa</taxon>
        <taxon>Arthropoda</taxon>
        <taxon>Chelicerata</taxon>
        <taxon>Arachnida</taxon>
        <taxon>Acari</taxon>
        <taxon>Parasitiformes</taxon>
        <taxon>Ixodida</taxon>
        <taxon>Ixodoidea</taxon>
        <taxon>Ixodidae</taxon>
        <taxon>Rhipicephalinae</taxon>
        <taxon>Dermacentor</taxon>
    </lineage>
</organism>
<sequence length="628" mass="69779">MTAVLTGTGIRVVTAPPPFRVASVSASDVPTETFRPIDEPGVKQLPPALSIFLAIITPLVLGMVIWYASGALLVSSGRHKATSFCCVDGARHLTQFINSSIDPCVNFTGYVCYNVSRNHSTVTDLHQRLLENMLRTGATAATSWTSPAARTLAAFYRSCLVMPWSKEGIVRNMTSIVIDRGHVHAADDAISQGQYAIAELCPRCNDCIGFVLKQFNSKIGCNLSEVDLLRFGSQLALQKSGTTANETGDFGELADLFESVSLVEWKNALSAAYVDLREIDRVYVEGKPQLRNFMSRLSSPSNQPTSIALIVAYSVLSSFSRFETELSHEAGGSQEVFCNRSVHGLSHTWEQLRSDMSSNIGKSWEIHVIFDVVIKAISQVVMNSSLFATGDHLTAKAFLRSLTLLLPHEYAVADNHPPNMTQVYLEYHFSMLEYEQRLMRKKTKLHVFGSPASRVHHLTLSAGNKVLVPTSFYHDLTHLSESSVMHNLPWLGTNIANFVWDILVDGISWTKATANNLADMRQCLRRSHVRPAAVSPRSVGVVLALRSLLNSLDQTSLYVPRTLDARWRLSHGQFFFMRMVERSWCDRDHSALRTVEWTEMNAALDLTPEFGEAFHCQASSAQRNNCFV</sequence>
<proteinExistence type="predicted"/>
<reference evidence="1" key="1">
    <citation type="submission" date="2020-05" db="EMBL/GenBank/DDBJ databases">
        <title>Large-scale comparative analyses of tick genomes elucidate their genetic diversity and vector capacities.</title>
        <authorList>
            <person name="Jia N."/>
            <person name="Wang J."/>
            <person name="Shi W."/>
            <person name="Du L."/>
            <person name="Sun Y."/>
            <person name="Zhan W."/>
            <person name="Jiang J."/>
            <person name="Wang Q."/>
            <person name="Zhang B."/>
            <person name="Ji P."/>
            <person name="Sakyi L.B."/>
            <person name="Cui X."/>
            <person name="Yuan T."/>
            <person name="Jiang B."/>
            <person name="Yang W."/>
            <person name="Lam T.T.-Y."/>
            <person name="Chang Q."/>
            <person name="Ding S."/>
            <person name="Wang X."/>
            <person name="Zhu J."/>
            <person name="Ruan X."/>
            <person name="Zhao L."/>
            <person name="Wei J."/>
            <person name="Que T."/>
            <person name="Du C."/>
            <person name="Cheng J."/>
            <person name="Dai P."/>
            <person name="Han X."/>
            <person name="Huang E."/>
            <person name="Gao Y."/>
            <person name="Liu J."/>
            <person name="Shao H."/>
            <person name="Ye R."/>
            <person name="Li L."/>
            <person name="Wei W."/>
            <person name="Wang X."/>
            <person name="Wang C."/>
            <person name="Yang T."/>
            <person name="Huo Q."/>
            <person name="Li W."/>
            <person name="Guo W."/>
            <person name="Chen H."/>
            <person name="Zhou L."/>
            <person name="Ni X."/>
            <person name="Tian J."/>
            <person name="Zhou Y."/>
            <person name="Sheng Y."/>
            <person name="Liu T."/>
            <person name="Pan Y."/>
            <person name="Xia L."/>
            <person name="Li J."/>
            <person name="Zhao F."/>
            <person name="Cao W."/>
        </authorList>
    </citation>
    <scope>NUCLEOTIDE SEQUENCE</scope>
    <source>
        <strain evidence="1">Dsil-2018</strain>
    </source>
</reference>
<accession>A0ACB8CJR2</accession>
<dbReference type="Proteomes" id="UP000821865">
    <property type="component" value="Chromosome 6"/>
</dbReference>
<evidence type="ECO:0000313" key="2">
    <source>
        <dbReference type="Proteomes" id="UP000821865"/>
    </source>
</evidence>
<gene>
    <name evidence="1" type="ORF">HPB49_007314</name>
</gene>